<evidence type="ECO:0000259" key="1">
    <source>
        <dbReference type="Pfam" id="PF00557"/>
    </source>
</evidence>
<dbReference type="EMBL" id="WMBE01000002">
    <property type="protein sequence ID" value="MDG0866504.1"/>
    <property type="molecule type" value="Genomic_DNA"/>
</dbReference>
<feature type="domain" description="Creatinase N-terminal" evidence="2">
    <location>
        <begin position="118"/>
        <end position="169"/>
    </location>
</feature>
<accession>A0AAJ6CSU7</accession>
<reference evidence="4" key="2">
    <citation type="journal article" date="2023" name="Nat. Commun.">
        <title>Cultivation of marine bacteria of the SAR202 clade.</title>
        <authorList>
            <person name="Lim Y."/>
            <person name="Seo J.H."/>
            <person name="Giovannoni S.J."/>
            <person name="Kang I."/>
            <person name="Cho J.C."/>
        </authorList>
    </citation>
    <scope>NUCLEOTIDE SEQUENCE</scope>
    <source>
        <strain evidence="4">JH1073</strain>
    </source>
</reference>
<keyword evidence="5" id="KW-1185">Reference proteome</keyword>
<dbReference type="CDD" id="cd01066">
    <property type="entry name" value="APP_MetAP"/>
    <property type="match status" value="1"/>
</dbReference>
<reference evidence="5 6" key="1">
    <citation type="submission" date="2019-11" db="EMBL/GenBank/DDBJ databases">
        <authorList>
            <person name="Cho J.-C."/>
        </authorList>
    </citation>
    <scope>NUCLEOTIDE SEQUENCE [LARGE SCALE GENOMIC DNA]</scope>
    <source>
        <strain evidence="4 5">JH1073</strain>
        <strain evidence="3 6">JH702</strain>
    </source>
</reference>
<evidence type="ECO:0000313" key="5">
    <source>
        <dbReference type="Proteomes" id="UP001219901"/>
    </source>
</evidence>
<sequence>MQLFDYSRATHIMKSAGIDIILASSRHGVEYLSDYYHPVSDQFYVLWDTEATHMTLVGLPADESREPFIVAGASESTTIGIMDPWIKDRRFWGPGYYIQTWDNPLDPNPPSGDAMEVAANALKEKGLDRGTIAIEKRFLGSKYSERLQELLPNATFVDAEDALWQLRMIKCDEEIRRFRIACELGSKIWLDTVHEAEEGMTQSELQSVFKRLCVENGADYERAYMIFGPAGLDLSNGSPASGDVELKKGMFIRIDGQAKYKGYICNLSRIVGFGEVSDSLAKAHAVEKWLVERMMEEMKPGIKCSDLRQTELDLYDDIGYPPVIPYTGHGVGRVVHEPPCIALNDHTVLQPNMVETLEPTICHSEGGDMFISIEDQFLITNDGIEWLTEPAPMDLYV</sequence>
<dbReference type="AlphaFoldDB" id="A0AAJ6CSU7"/>
<dbReference type="Pfam" id="PF01321">
    <property type="entry name" value="Creatinase_N"/>
    <property type="match status" value="1"/>
</dbReference>
<evidence type="ECO:0000313" key="6">
    <source>
        <dbReference type="Proteomes" id="UP001321249"/>
    </source>
</evidence>
<dbReference type="InterPro" id="IPR036005">
    <property type="entry name" value="Creatinase/aminopeptidase-like"/>
</dbReference>
<dbReference type="InterPro" id="IPR029149">
    <property type="entry name" value="Creatin/AminoP/Spt16_N"/>
</dbReference>
<dbReference type="Proteomes" id="UP001219901">
    <property type="component" value="Chromosome"/>
</dbReference>
<dbReference type="Gene3D" id="3.40.350.10">
    <property type="entry name" value="Creatinase/prolidase N-terminal domain"/>
    <property type="match status" value="1"/>
</dbReference>
<dbReference type="InterPro" id="IPR050659">
    <property type="entry name" value="Peptidase_M24B"/>
</dbReference>
<dbReference type="Gene3D" id="3.90.230.10">
    <property type="entry name" value="Creatinase/methionine aminopeptidase superfamily"/>
    <property type="match status" value="1"/>
</dbReference>
<dbReference type="PANTHER" id="PTHR46112:SF2">
    <property type="entry name" value="XAA-PRO AMINOPEPTIDASE P-RELATED"/>
    <property type="match status" value="1"/>
</dbReference>
<dbReference type="EMBL" id="CP046147">
    <property type="protein sequence ID" value="WFG40596.1"/>
    <property type="molecule type" value="Genomic_DNA"/>
</dbReference>
<evidence type="ECO:0000313" key="3">
    <source>
        <dbReference type="EMBL" id="MDG0866504.1"/>
    </source>
</evidence>
<protein>
    <submittedName>
        <fullName evidence="4">M24 family metallopeptidase</fullName>
    </submittedName>
</protein>
<dbReference type="SUPFAM" id="SSF53092">
    <property type="entry name" value="Creatinase/prolidase N-terminal domain"/>
    <property type="match status" value="1"/>
</dbReference>
<gene>
    <name evidence="3" type="ORF">GKO46_05380</name>
    <name evidence="4" type="ORF">GKO48_13625</name>
</gene>
<feature type="domain" description="Peptidase M24" evidence="1">
    <location>
        <begin position="177"/>
        <end position="381"/>
    </location>
</feature>
<dbReference type="InterPro" id="IPR000994">
    <property type="entry name" value="Pept_M24"/>
</dbReference>
<evidence type="ECO:0000313" key="4">
    <source>
        <dbReference type="EMBL" id="WFG40596.1"/>
    </source>
</evidence>
<dbReference type="RefSeq" id="WP_342823970.1">
    <property type="nucleotide sequence ID" value="NZ_CP046146.1"/>
</dbReference>
<name>A0AAJ6CSU7_9CHLR</name>
<dbReference type="Pfam" id="PF00557">
    <property type="entry name" value="Peptidase_M24"/>
    <property type="match status" value="1"/>
</dbReference>
<evidence type="ECO:0000259" key="2">
    <source>
        <dbReference type="Pfam" id="PF01321"/>
    </source>
</evidence>
<dbReference type="PANTHER" id="PTHR46112">
    <property type="entry name" value="AMINOPEPTIDASE"/>
    <property type="match status" value="1"/>
</dbReference>
<dbReference type="SUPFAM" id="SSF55920">
    <property type="entry name" value="Creatinase/aminopeptidase"/>
    <property type="match status" value="1"/>
</dbReference>
<proteinExistence type="predicted"/>
<dbReference type="InterPro" id="IPR000587">
    <property type="entry name" value="Creatinase_N"/>
</dbReference>
<organism evidence="4 5">
    <name type="scientific">Candidatus Lucifugimonas marina</name>
    <dbReference type="NCBI Taxonomy" id="3038979"/>
    <lineage>
        <taxon>Bacteria</taxon>
        <taxon>Bacillati</taxon>
        <taxon>Chloroflexota</taxon>
        <taxon>Dehalococcoidia</taxon>
        <taxon>SAR202 cluster</taxon>
        <taxon>Candidatus Lucifugimonadales</taxon>
        <taxon>Candidatus Lucifugimonadaceae</taxon>
        <taxon>Candidatus Lucifugimonas</taxon>
    </lineage>
</organism>
<reference evidence="5" key="3">
    <citation type="submission" date="2023-06" db="EMBL/GenBank/DDBJ databases">
        <title>Pangenomics reveal diversification of enzyme families and niche specialization in globally abundant SAR202 bacteria.</title>
        <authorList>
            <person name="Saw J.H.W."/>
        </authorList>
    </citation>
    <scope>NUCLEOTIDE SEQUENCE [LARGE SCALE GENOMIC DNA]</scope>
    <source>
        <strain evidence="5">JH1073</strain>
    </source>
</reference>
<dbReference type="Proteomes" id="UP001321249">
    <property type="component" value="Unassembled WGS sequence"/>
</dbReference>